<gene>
    <name evidence="3" type="ORF">AAP_03665</name>
</gene>
<dbReference type="Proteomes" id="UP000242877">
    <property type="component" value="Unassembled WGS sequence"/>
</dbReference>
<dbReference type="VEuPathDB" id="FungiDB:AAP_03665"/>
<evidence type="ECO:0000313" key="4">
    <source>
        <dbReference type="Proteomes" id="UP000242877"/>
    </source>
</evidence>
<protein>
    <submittedName>
        <fullName evidence="3">Uncharacterized protein</fullName>
    </submittedName>
</protein>
<feature type="compositionally biased region" description="Low complexity" evidence="1">
    <location>
        <begin position="277"/>
        <end position="302"/>
    </location>
</feature>
<feature type="compositionally biased region" description="Low complexity" evidence="1">
    <location>
        <begin position="88"/>
        <end position="108"/>
    </location>
</feature>
<feature type="compositionally biased region" description="Polar residues" evidence="1">
    <location>
        <begin position="303"/>
        <end position="316"/>
    </location>
</feature>
<accession>A0A166NKC5</accession>
<evidence type="ECO:0000256" key="1">
    <source>
        <dbReference type="SAM" id="MobiDB-lite"/>
    </source>
</evidence>
<organism evidence="3 4">
    <name type="scientific">Ascosphaera apis ARSEF 7405</name>
    <dbReference type="NCBI Taxonomy" id="392613"/>
    <lineage>
        <taxon>Eukaryota</taxon>
        <taxon>Fungi</taxon>
        <taxon>Dikarya</taxon>
        <taxon>Ascomycota</taxon>
        <taxon>Pezizomycotina</taxon>
        <taxon>Eurotiomycetes</taxon>
        <taxon>Eurotiomycetidae</taxon>
        <taxon>Onygenales</taxon>
        <taxon>Ascosphaeraceae</taxon>
        <taxon>Ascosphaera</taxon>
    </lineage>
</organism>
<dbReference type="OrthoDB" id="4206880at2759"/>
<sequence>MKSSNLRIYKRIAIPASSHSCQTASTAPRFRHLHSTALNTLYNTGRHHAQRPVTTIGTSERKTQGPIAYSLARFASTQAASQVSRPGATTTSTSTASSSSPAPTSTAADESVENVEKELERVEQGFRRLMTSRHVPSEESIIGFMKECEKLVQLAMSAKSLSAATTVSFLPGGASTSTAAQNSHGAVTSSLLDLDSEKASARNQLKRPEPLKITRPALQVRVVSRVSPMLNSLLRDSKVFISEEVLRLYTELQCEMRQAEHFPEMFKLFATKPIPMQQSKQSKTSSSSSSSCSSSPTPGPKSVTTDIKYTPNSPDSAKSAIPTDLANRALDIAIQQRNLDLALAIIDSSFCTKAFKHAKIVRHAGIPTFLALSAPPGAWMAGKYASTFTIAMDPNTATWIGFSAVLAYLTFTGVIGFVAIATANDQMKRVVWMPGTPLRERWLREEERGALDRIACAWGFKDVARMGEEEGEEWDALREIIGLRGMILDKSDLMDGME</sequence>
<dbReference type="AlphaFoldDB" id="A0A166NKC5"/>
<feature type="region of interest" description="Disordered" evidence="1">
    <location>
        <begin position="80"/>
        <end position="119"/>
    </location>
</feature>
<comment type="caution">
    <text evidence="3">The sequence shown here is derived from an EMBL/GenBank/DDBJ whole genome shotgun (WGS) entry which is preliminary data.</text>
</comment>
<dbReference type="EMBL" id="AZGZ01000016">
    <property type="protein sequence ID" value="KZZ90570.1"/>
    <property type="molecule type" value="Genomic_DNA"/>
</dbReference>
<name>A0A166NKC5_9EURO</name>
<keyword evidence="2" id="KW-0472">Membrane</keyword>
<evidence type="ECO:0000313" key="3">
    <source>
        <dbReference type="EMBL" id="KZZ90570.1"/>
    </source>
</evidence>
<keyword evidence="4" id="KW-1185">Reference proteome</keyword>
<reference evidence="3 4" key="1">
    <citation type="journal article" date="2016" name="Genome Biol. Evol.">
        <title>Divergent and convergent evolution of fungal pathogenicity.</title>
        <authorList>
            <person name="Shang Y."/>
            <person name="Xiao G."/>
            <person name="Zheng P."/>
            <person name="Cen K."/>
            <person name="Zhan S."/>
            <person name="Wang C."/>
        </authorList>
    </citation>
    <scope>NUCLEOTIDE SEQUENCE [LARGE SCALE GENOMIC DNA]</scope>
    <source>
        <strain evidence="3 4">ARSEF 7405</strain>
    </source>
</reference>
<keyword evidence="2" id="KW-1133">Transmembrane helix</keyword>
<evidence type="ECO:0000256" key="2">
    <source>
        <dbReference type="SAM" id="Phobius"/>
    </source>
</evidence>
<proteinExistence type="predicted"/>
<feature type="region of interest" description="Disordered" evidence="1">
    <location>
        <begin position="277"/>
        <end position="320"/>
    </location>
</feature>
<keyword evidence="2" id="KW-0812">Transmembrane</keyword>
<feature type="transmembrane region" description="Helical" evidence="2">
    <location>
        <begin position="399"/>
        <end position="423"/>
    </location>
</feature>